<evidence type="ECO:0000256" key="5">
    <source>
        <dbReference type="HAMAP-Rule" id="MF_01328"/>
    </source>
</evidence>
<accession>A0A1F6DKX8</accession>
<evidence type="ECO:0000256" key="2">
    <source>
        <dbReference type="ARBA" id="ARBA00022980"/>
    </source>
</evidence>
<evidence type="ECO:0000313" key="8">
    <source>
        <dbReference type="Proteomes" id="UP000176511"/>
    </source>
</evidence>
<dbReference type="GO" id="GO:1990904">
    <property type="term" value="C:ribonucleoprotein complex"/>
    <property type="evidence" value="ECO:0007669"/>
    <property type="project" value="UniProtKB-KW"/>
</dbReference>
<feature type="region of interest" description="Disordered" evidence="6">
    <location>
        <begin position="44"/>
        <end position="97"/>
    </location>
</feature>
<keyword evidence="2 5" id="KW-0689">Ribosomal protein</keyword>
<dbReference type="PANTHER" id="PTHR10746">
    <property type="entry name" value="50S RIBOSOMAL PROTEIN L4"/>
    <property type="match status" value="1"/>
</dbReference>
<dbReference type="GO" id="GO:0005840">
    <property type="term" value="C:ribosome"/>
    <property type="evidence" value="ECO:0007669"/>
    <property type="project" value="UniProtKB-KW"/>
</dbReference>
<organism evidence="7 8">
    <name type="scientific">Candidatus Kaiserbacteria bacterium RIFCSPHIGHO2_02_FULL_49_34</name>
    <dbReference type="NCBI Taxonomy" id="1798491"/>
    <lineage>
        <taxon>Bacteria</taxon>
        <taxon>Candidatus Kaiseribacteriota</taxon>
    </lineage>
</organism>
<dbReference type="Gene3D" id="3.40.1370.10">
    <property type="match status" value="1"/>
</dbReference>
<evidence type="ECO:0000256" key="4">
    <source>
        <dbReference type="ARBA" id="ARBA00035244"/>
    </source>
</evidence>
<dbReference type="InterPro" id="IPR023574">
    <property type="entry name" value="Ribosomal_uL4_dom_sf"/>
</dbReference>
<evidence type="ECO:0000256" key="6">
    <source>
        <dbReference type="SAM" id="MobiDB-lite"/>
    </source>
</evidence>
<reference evidence="7 8" key="1">
    <citation type="journal article" date="2016" name="Nat. Commun.">
        <title>Thousands of microbial genomes shed light on interconnected biogeochemical processes in an aquifer system.</title>
        <authorList>
            <person name="Anantharaman K."/>
            <person name="Brown C.T."/>
            <person name="Hug L.A."/>
            <person name="Sharon I."/>
            <person name="Castelle C.J."/>
            <person name="Probst A.J."/>
            <person name="Thomas B.C."/>
            <person name="Singh A."/>
            <person name="Wilkins M.J."/>
            <person name="Karaoz U."/>
            <person name="Brodie E.L."/>
            <person name="Williams K.H."/>
            <person name="Hubbard S.S."/>
            <person name="Banfield J.F."/>
        </authorList>
    </citation>
    <scope>NUCLEOTIDE SEQUENCE [LARGE SCALE GENOMIC DNA]</scope>
</reference>
<protein>
    <recommendedName>
        <fullName evidence="4 5">Large ribosomal subunit protein uL4</fullName>
    </recommendedName>
</protein>
<comment type="similarity">
    <text evidence="1 5">Belongs to the universal ribosomal protein uL4 family.</text>
</comment>
<comment type="function">
    <text evidence="5">Forms part of the polypeptide exit tunnel.</text>
</comment>
<dbReference type="EMBL" id="MFLE01000016">
    <property type="protein sequence ID" value="OGG61662.1"/>
    <property type="molecule type" value="Genomic_DNA"/>
</dbReference>
<comment type="caution">
    <text evidence="7">The sequence shown here is derived from an EMBL/GenBank/DDBJ whole genome shotgun (WGS) entry which is preliminary data.</text>
</comment>
<dbReference type="GO" id="GO:0019843">
    <property type="term" value="F:rRNA binding"/>
    <property type="evidence" value="ECO:0007669"/>
    <property type="project" value="UniProtKB-UniRule"/>
</dbReference>
<dbReference type="InterPro" id="IPR002136">
    <property type="entry name" value="Ribosomal_uL4"/>
</dbReference>
<dbReference type="HAMAP" id="MF_01328_B">
    <property type="entry name" value="Ribosomal_uL4_B"/>
    <property type="match status" value="1"/>
</dbReference>
<keyword evidence="5" id="KW-0699">rRNA-binding</keyword>
<evidence type="ECO:0000256" key="3">
    <source>
        <dbReference type="ARBA" id="ARBA00023274"/>
    </source>
</evidence>
<comment type="subunit">
    <text evidence="5">Part of the 50S ribosomal subunit.</text>
</comment>
<name>A0A1F6DKX8_9BACT</name>
<sequence>MKTTIYTQAAKAAGELELPENTFGVAWNDQFMHDIVVSYQSNARSGTAHTKGRGDVTGTGAKPWNQKGTGRARHGDKKSPIWKGGGVAHGPTSQKNYTKKINKNARARALAIALSKKFADGEVVFLDTLAFAAPKTKDARAVLTTLGSIEGKEALATRRKNAVTLILADRDENTEKSFANFGNITVTQAKDVNVVELLTNKFVVIAGAKDSLETLIKRTATKTARKAANA</sequence>
<dbReference type="STRING" id="1798491.A3C87_04245"/>
<dbReference type="SUPFAM" id="SSF52166">
    <property type="entry name" value="Ribosomal protein L4"/>
    <property type="match status" value="1"/>
</dbReference>
<dbReference type="Proteomes" id="UP000176511">
    <property type="component" value="Unassembled WGS sequence"/>
</dbReference>
<gene>
    <name evidence="5" type="primary">rplD</name>
    <name evidence="7" type="ORF">A3C87_04245</name>
</gene>
<dbReference type="GO" id="GO:0003735">
    <property type="term" value="F:structural constituent of ribosome"/>
    <property type="evidence" value="ECO:0007669"/>
    <property type="project" value="InterPro"/>
</dbReference>
<dbReference type="PANTHER" id="PTHR10746:SF6">
    <property type="entry name" value="LARGE RIBOSOMAL SUBUNIT PROTEIN UL4M"/>
    <property type="match status" value="1"/>
</dbReference>
<comment type="function">
    <text evidence="5">One of the primary rRNA binding proteins, this protein initially binds near the 5'-end of the 23S rRNA. It is important during the early stages of 50S assembly. It makes multiple contacts with different domains of the 23S rRNA in the assembled 50S subunit and ribosome.</text>
</comment>
<dbReference type="Pfam" id="PF00573">
    <property type="entry name" value="Ribosomal_L4"/>
    <property type="match status" value="1"/>
</dbReference>
<proteinExistence type="inferred from homology"/>
<dbReference type="GO" id="GO:0006412">
    <property type="term" value="P:translation"/>
    <property type="evidence" value="ECO:0007669"/>
    <property type="project" value="UniProtKB-UniRule"/>
</dbReference>
<dbReference type="AlphaFoldDB" id="A0A1F6DKX8"/>
<dbReference type="NCBIfam" id="TIGR03953">
    <property type="entry name" value="rplD_bact"/>
    <property type="match status" value="1"/>
</dbReference>
<keyword evidence="5" id="KW-0694">RNA-binding</keyword>
<evidence type="ECO:0000313" key="7">
    <source>
        <dbReference type="EMBL" id="OGG61662.1"/>
    </source>
</evidence>
<evidence type="ECO:0000256" key="1">
    <source>
        <dbReference type="ARBA" id="ARBA00010528"/>
    </source>
</evidence>
<keyword evidence="3 5" id="KW-0687">Ribonucleoprotein</keyword>
<dbReference type="InterPro" id="IPR013005">
    <property type="entry name" value="Ribosomal_uL4-like"/>
</dbReference>